<dbReference type="InterPro" id="IPR011701">
    <property type="entry name" value="MFS"/>
</dbReference>
<organism evidence="7 8">
    <name type="scientific">Aspergillus steynii IBT 23096</name>
    <dbReference type="NCBI Taxonomy" id="1392250"/>
    <lineage>
        <taxon>Eukaryota</taxon>
        <taxon>Fungi</taxon>
        <taxon>Dikarya</taxon>
        <taxon>Ascomycota</taxon>
        <taxon>Pezizomycotina</taxon>
        <taxon>Eurotiomycetes</taxon>
        <taxon>Eurotiomycetidae</taxon>
        <taxon>Eurotiales</taxon>
        <taxon>Aspergillaceae</taxon>
        <taxon>Aspergillus</taxon>
        <taxon>Aspergillus subgen. Circumdati</taxon>
    </lineage>
</organism>
<dbReference type="GO" id="GO:0016020">
    <property type="term" value="C:membrane"/>
    <property type="evidence" value="ECO:0007669"/>
    <property type="project" value="UniProtKB-SubCell"/>
</dbReference>
<feature type="transmembrane region" description="Helical" evidence="6">
    <location>
        <begin position="146"/>
        <end position="167"/>
    </location>
</feature>
<evidence type="ECO:0000256" key="4">
    <source>
        <dbReference type="ARBA" id="ARBA00022989"/>
    </source>
</evidence>
<accession>A0A2I2GEQ4</accession>
<feature type="transmembrane region" description="Helical" evidence="6">
    <location>
        <begin position="431"/>
        <end position="450"/>
    </location>
</feature>
<keyword evidence="5 6" id="KW-0472">Membrane</keyword>
<dbReference type="GO" id="GO:0022857">
    <property type="term" value="F:transmembrane transporter activity"/>
    <property type="evidence" value="ECO:0007669"/>
    <property type="project" value="InterPro"/>
</dbReference>
<feature type="transmembrane region" description="Helical" evidence="6">
    <location>
        <begin position="298"/>
        <end position="319"/>
    </location>
</feature>
<evidence type="ECO:0000313" key="7">
    <source>
        <dbReference type="EMBL" id="PLB51364.1"/>
    </source>
</evidence>
<proteinExistence type="predicted"/>
<dbReference type="Gene3D" id="1.20.1250.20">
    <property type="entry name" value="MFS general substrate transporter like domains"/>
    <property type="match status" value="2"/>
</dbReference>
<dbReference type="PANTHER" id="PTHR43791">
    <property type="entry name" value="PERMEASE-RELATED"/>
    <property type="match status" value="1"/>
</dbReference>
<dbReference type="Pfam" id="PF07690">
    <property type="entry name" value="MFS_1"/>
    <property type="match status" value="1"/>
</dbReference>
<dbReference type="PANTHER" id="PTHR43791:SF91">
    <property type="entry name" value="MAJOR FACILITATOR SUPERFAMILY (MFS) PROFILE DOMAIN-CONTAINING PROTEIN-RELATED"/>
    <property type="match status" value="1"/>
</dbReference>
<dbReference type="SUPFAM" id="SSF103473">
    <property type="entry name" value="MFS general substrate transporter"/>
    <property type="match status" value="1"/>
</dbReference>
<evidence type="ECO:0000256" key="1">
    <source>
        <dbReference type="ARBA" id="ARBA00004141"/>
    </source>
</evidence>
<feature type="transmembrane region" description="Helical" evidence="6">
    <location>
        <begin position="44"/>
        <end position="61"/>
    </location>
</feature>
<keyword evidence="3 6" id="KW-0812">Transmembrane</keyword>
<comment type="subcellular location">
    <subcellularLocation>
        <location evidence="1">Membrane</location>
        <topology evidence="1">Multi-pass membrane protein</topology>
    </subcellularLocation>
</comment>
<dbReference type="RefSeq" id="XP_024706666.1">
    <property type="nucleotide sequence ID" value="XM_024850791.1"/>
</dbReference>
<dbReference type="VEuPathDB" id="FungiDB:P170DRAFT_446439"/>
<evidence type="ECO:0000256" key="3">
    <source>
        <dbReference type="ARBA" id="ARBA00022692"/>
    </source>
</evidence>
<keyword evidence="2" id="KW-0813">Transport</keyword>
<keyword evidence="4 6" id="KW-1133">Transmembrane helix</keyword>
<dbReference type="OrthoDB" id="2985014at2759"/>
<dbReference type="EMBL" id="MSFO01000003">
    <property type="protein sequence ID" value="PLB51364.1"/>
    <property type="molecule type" value="Genomic_DNA"/>
</dbReference>
<sequence length="476" mass="53126">MGETIGEKTAVAEVSPASQDDAHAKCSFLASFSREEEQRIMSKVNRRFCLLIGVMYLIKSMDMSNAASVKVLQVGQPSNILNELNMTADQFNWVQSIYYISYIIFEVPSNLLLKKMTPKLWQTRIFLTWGAVLACHAAVRNRQGLIGVRFILAMLETGFFPGILTQLNSWYRTDEVAKPIAWLLSIHQGSSIVGSLLCYAISYMNGMRGMSAWRWVFLLEGLLTVLFSGIIYLVLPDYPKSPSSNKWLTRREQEFIEARLSSDAPKTNDSAFDRDEIFATLKSPTQWSFTLSQLLVNIASYALMWYLPTITTSLGFTSLPSNQLLNIPPAAIGAIGIIIAAWINNAGMIVGFILFFTVSSPGALYAACMIGSFFTSTYYILFLAWRSATMKGSTGTAFAWGLQNCLGQVGGVIGPQLFQSKWAYNRYKNSFAIAVASVIAAIFANLWSWWLTNNSEKNILQEARARRGEKRADNEV</sequence>
<reference evidence="7 8" key="1">
    <citation type="submission" date="2016-12" db="EMBL/GenBank/DDBJ databases">
        <title>The genomes of Aspergillus section Nigri reveals drivers in fungal speciation.</title>
        <authorList>
            <consortium name="DOE Joint Genome Institute"/>
            <person name="Vesth T.C."/>
            <person name="Nybo J."/>
            <person name="Theobald S."/>
            <person name="Brandl J."/>
            <person name="Frisvad J.C."/>
            <person name="Nielsen K.F."/>
            <person name="Lyhne E.K."/>
            <person name="Kogle M.E."/>
            <person name="Kuo A."/>
            <person name="Riley R."/>
            <person name="Clum A."/>
            <person name="Nolan M."/>
            <person name="Lipzen A."/>
            <person name="Salamov A."/>
            <person name="Henrissat B."/>
            <person name="Wiebenga A."/>
            <person name="De Vries R.P."/>
            <person name="Grigoriev I.V."/>
            <person name="Mortensen U.H."/>
            <person name="Andersen M.R."/>
            <person name="Baker S.E."/>
        </authorList>
    </citation>
    <scope>NUCLEOTIDE SEQUENCE [LARGE SCALE GENOMIC DNA]</scope>
    <source>
        <strain evidence="7 8">IBT 23096</strain>
    </source>
</reference>
<dbReference type="AlphaFoldDB" id="A0A2I2GEQ4"/>
<evidence type="ECO:0000313" key="8">
    <source>
        <dbReference type="Proteomes" id="UP000234275"/>
    </source>
</evidence>
<dbReference type="InterPro" id="IPR036259">
    <property type="entry name" value="MFS_trans_sf"/>
</dbReference>
<feature type="transmembrane region" description="Helical" evidence="6">
    <location>
        <begin position="362"/>
        <end position="385"/>
    </location>
</feature>
<feature type="transmembrane region" description="Helical" evidence="6">
    <location>
        <begin position="331"/>
        <end position="356"/>
    </location>
</feature>
<comment type="caution">
    <text evidence="7">The sequence shown here is derived from an EMBL/GenBank/DDBJ whole genome shotgun (WGS) entry which is preliminary data.</text>
</comment>
<evidence type="ECO:0000256" key="5">
    <source>
        <dbReference type="ARBA" id="ARBA00023136"/>
    </source>
</evidence>
<protein>
    <submittedName>
        <fullName evidence="7">Putative vitamin H transporter</fullName>
    </submittedName>
</protein>
<gene>
    <name evidence="7" type="ORF">P170DRAFT_446439</name>
</gene>
<feature type="transmembrane region" description="Helical" evidence="6">
    <location>
        <begin position="179"/>
        <end position="203"/>
    </location>
</feature>
<dbReference type="Proteomes" id="UP000234275">
    <property type="component" value="Unassembled WGS sequence"/>
</dbReference>
<name>A0A2I2GEQ4_9EURO</name>
<evidence type="ECO:0000256" key="2">
    <source>
        <dbReference type="ARBA" id="ARBA00022448"/>
    </source>
</evidence>
<keyword evidence="8" id="KW-1185">Reference proteome</keyword>
<evidence type="ECO:0000256" key="6">
    <source>
        <dbReference type="SAM" id="Phobius"/>
    </source>
</evidence>
<dbReference type="GeneID" id="36558490"/>
<feature type="transmembrane region" description="Helical" evidence="6">
    <location>
        <begin position="215"/>
        <end position="235"/>
    </location>
</feature>